<organism evidence="2 3">
    <name type="scientific">Myodes glareolus</name>
    <name type="common">Bank vole</name>
    <name type="synonym">Clethrionomys glareolus</name>
    <dbReference type="NCBI Taxonomy" id="447135"/>
    <lineage>
        <taxon>Eukaryota</taxon>
        <taxon>Metazoa</taxon>
        <taxon>Chordata</taxon>
        <taxon>Craniata</taxon>
        <taxon>Vertebrata</taxon>
        <taxon>Euteleostomi</taxon>
        <taxon>Mammalia</taxon>
        <taxon>Eutheria</taxon>
        <taxon>Euarchontoglires</taxon>
        <taxon>Glires</taxon>
        <taxon>Rodentia</taxon>
        <taxon>Myomorpha</taxon>
        <taxon>Muroidea</taxon>
        <taxon>Cricetidae</taxon>
        <taxon>Arvicolinae</taxon>
        <taxon>Myodes</taxon>
    </lineage>
</organism>
<evidence type="ECO:0000313" key="2">
    <source>
        <dbReference type="EMBL" id="KAK7808012.1"/>
    </source>
</evidence>
<keyword evidence="3" id="KW-1185">Reference proteome</keyword>
<comment type="caution">
    <text evidence="2">The sequence shown here is derived from an EMBL/GenBank/DDBJ whole genome shotgun (WGS) entry which is preliminary data.</text>
</comment>
<protein>
    <submittedName>
        <fullName evidence="2">Uncharacterized protein</fullName>
    </submittedName>
</protein>
<proteinExistence type="predicted"/>
<dbReference type="AlphaFoldDB" id="A0AAW0I186"/>
<evidence type="ECO:0000256" key="1">
    <source>
        <dbReference type="SAM" id="MobiDB-lite"/>
    </source>
</evidence>
<sequence length="182" mass="20184">MSRGMPVETHWRTGTTITLPGSTDDSRFLRGNQIPSWANRLEEKTLLVRLNARLGCHLNGYLLYPSPVPGTGCERLRLRKEEEVIVTRVTVARSESCMIENKCPTVAVSMAVKMMLSVLANHFSPGEEGAARFSFPDLIKDKACEEWEVKAKSGRPQAASAAELGTTKYKRQSDTELDGKSK</sequence>
<accession>A0AAW0I186</accession>
<dbReference type="EMBL" id="JBBHLL010000251">
    <property type="protein sequence ID" value="KAK7808012.1"/>
    <property type="molecule type" value="Genomic_DNA"/>
</dbReference>
<name>A0AAW0I186_MYOGA</name>
<feature type="compositionally biased region" description="Basic and acidic residues" evidence="1">
    <location>
        <begin position="171"/>
        <end position="182"/>
    </location>
</feature>
<evidence type="ECO:0000313" key="3">
    <source>
        <dbReference type="Proteomes" id="UP001488838"/>
    </source>
</evidence>
<dbReference type="Proteomes" id="UP001488838">
    <property type="component" value="Unassembled WGS sequence"/>
</dbReference>
<feature type="region of interest" description="Disordered" evidence="1">
    <location>
        <begin position="154"/>
        <end position="182"/>
    </location>
</feature>
<gene>
    <name evidence="2" type="ORF">U0070_022665</name>
</gene>
<reference evidence="2 3" key="1">
    <citation type="journal article" date="2023" name="bioRxiv">
        <title>Conserved and derived expression patterns and positive selection on dental genes reveal complex evolutionary context of ever-growing rodent molars.</title>
        <authorList>
            <person name="Calamari Z.T."/>
            <person name="Song A."/>
            <person name="Cohen E."/>
            <person name="Akter M."/>
            <person name="Roy R.D."/>
            <person name="Hallikas O."/>
            <person name="Christensen M.M."/>
            <person name="Li P."/>
            <person name="Marangoni P."/>
            <person name="Jernvall J."/>
            <person name="Klein O.D."/>
        </authorList>
    </citation>
    <scope>NUCLEOTIDE SEQUENCE [LARGE SCALE GENOMIC DNA]</scope>
    <source>
        <strain evidence="2">V071</strain>
    </source>
</reference>